<feature type="compositionally biased region" description="Basic and acidic residues" evidence="1">
    <location>
        <begin position="30"/>
        <end position="52"/>
    </location>
</feature>
<reference evidence="2 3" key="1">
    <citation type="submission" date="2024-10" db="EMBL/GenBank/DDBJ databases">
        <title>Updated reference genomes for cyclostephanoid diatoms.</title>
        <authorList>
            <person name="Roberts W.R."/>
            <person name="Alverson A.J."/>
        </authorList>
    </citation>
    <scope>NUCLEOTIDE SEQUENCE [LARGE SCALE GENOMIC DNA]</scope>
    <source>
        <strain evidence="2 3">AJA276-08</strain>
    </source>
</reference>
<accession>A0ABD3MD23</accession>
<feature type="region of interest" description="Disordered" evidence="1">
    <location>
        <begin position="136"/>
        <end position="209"/>
    </location>
</feature>
<gene>
    <name evidence="2" type="ORF">ACHAW5_004262</name>
</gene>
<evidence type="ECO:0000313" key="2">
    <source>
        <dbReference type="EMBL" id="KAL3761698.1"/>
    </source>
</evidence>
<dbReference type="EMBL" id="JALLAZ020001846">
    <property type="protein sequence ID" value="KAL3761698.1"/>
    <property type="molecule type" value="Genomic_DNA"/>
</dbReference>
<keyword evidence="3" id="KW-1185">Reference proteome</keyword>
<dbReference type="Proteomes" id="UP001530315">
    <property type="component" value="Unassembled WGS sequence"/>
</dbReference>
<dbReference type="AlphaFoldDB" id="A0ABD3MD23"/>
<name>A0ABD3MD23_9STRA</name>
<feature type="compositionally biased region" description="Polar residues" evidence="1">
    <location>
        <begin position="192"/>
        <end position="209"/>
    </location>
</feature>
<comment type="caution">
    <text evidence="2">The sequence shown here is derived from an EMBL/GenBank/DDBJ whole genome shotgun (WGS) entry which is preliminary data.</text>
</comment>
<sequence length="209" mass="22720">MVDDAVPLGRGRYRVACGVPREAADAAARGADDEMMRTRSERCQDADPDRALNDVASNRPRVESSKTNSRPPDMNGRVPRATRDNPLHSNAALILPGKISCSSTIDTVKVLHRRPFSGNQLFPSMIAGRDSHVDVTSAEFGSPSSSSTSSSSLREGGGSTPQQISSRTRHVPLRYPFLSSRRSDTRVLRDFTSPQHATNSLPFSRNSTV</sequence>
<feature type="compositionally biased region" description="Low complexity" evidence="1">
    <location>
        <begin position="141"/>
        <end position="154"/>
    </location>
</feature>
<protein>
    <submittedName>
        <fullName evidence="2">Uncharacterized protein</fullName>
    </submittedName>
</protein>
<feature type="region of interest" description="Disordered" evidence="1">
    <location>
        <begin position="25"/>
        <end position="86"/>
    </location>
</feature>
<evidence type="ECO:0000256" key="1">
    <source>
        <dbReference type="SAM" id="MobiDB-lite"/>
    </source>
</evidence>
<organism evidence="2 3">
    <name type="scientific">Stephanodiscus triporus</name>
    <dbReference type="NCBI Taxonomy" id="2934178"/>
    <lineage>
        <taxon>Eukaryota</taxon>
        <taxon>Sar</taxon>
        <taxon>Stramenopiles</taxon>
        <taxon>Ochrophyta</taxon>
        <taxon>Bacillariophyta</taxon>
        <taxon>Coscinodiscophyceae</taxon>
        <taxon>Thalassiosirophycidae</taxon>
        <taxon>Stephanodiscales</taxon>
        <taxon>Stephanodiscaceae</taxon>
        <taxon>Stephanodiscus</taxon>
    </lineage>
</organism>
<proteinExistence type="predicted"/>
<evidence type="ECO:0000313" key="3">
    <source>
        <dbReference type="Proteomes" id="UP001530315"/>
    </source>
</evidence>